<dbReference type="KEGG" id="tpla:ElP_03340"/>
<dbReference type="Proteomes" id="UP000317835">
    <property type="component" value="Chromosome"/>
</dbReference>
<gene>
    <name evidence="2" type="ORF">ElP_03340</name>
</gene>
<keyword evidence="3" id="KW-1185">Reference proteome</keyword>
<reference evidence="2 3" key="1">
    <citation type="submission" date="2019-02" db="EMBL/GenBank/DDBJ databases">
        <title>Deep-cultivation of Planctomycetes and their phenomic and genomic characterization uncovers novel biology.</title>
        <authorList>
            <person name="Wiegand S."/>
            <person name="Jogler M."/>
            <person name="Boedeker C."/>
            <person name="Pinto D."/>
            <person name="Vollmers J."/>
            <person name="Rivas-Marin E."/>
            <person name="Kohn T."/>
            <person name="Peeters S.H."/>
            <person name="Heuer A."/>
            <person name="Rast P."/>
            <person name="Oberbeckmann S."/>
            <person name="Bunk B."/>
            <person name="Jeske O."/>
            <person name="Meyerdierks A."/>
            <person name="Storesund J.E."/>
            <person name="Kallscheuer N."/>
            <person name="Luecker S."/>
            <person name="Lage O.M."/>
            <person name="Pohl T."/>
            <person name="Merkel B.J."/>
            <person name="Hornburger P."/>
            <person name="Mueller R.-W."/>
            <person name="Bruemmer F."/>
            <person name="Labrenz M."/>
            <person name="Spormann A.M."/>
            <person name="Op den Camp H."/>
            <person name="Overmann J."/>
            <person name="Amann R."/>
            <person name="Jetten M.S.M."/>
            <person name="Mascher T."/>
            <person name="Medema M.H."/>
            <person name="Devos D.P."/>
            <person name="Kaster A.-K."/>
            <person name="Ovreas L."/>
            <person name="Rohde M."/>
            <person name="Galperin M.Y."/>
            <person name="Jogler C."/>
        </authorList>
    </citation>
    <scope>NUCLEOTIDE SEQUENCE [LARGE SCALE GENOMIC DNA]</scope>
    <source>
        <strain evidence="2 3">ElP</strain>
    </source>
</reference>
<evidence type="ECO:0000313" key="3">
    <source>
        <dbReference type="Proteomes" id="UP000317835"/>
    </source>
</evidence>
<feature type="signal peptide" evidence="1">
    <location>
        <begin position="1"/>
        <end position="21"/>
    </location>
</feature>
<feature type="chain" id="PRO_5022133160" evidence="1">
    <location>
        <begin position="22"/>
        <end position="209"/>
    </location>
</feature>
<dbReference type="RefSeq" id="WP_145266639.1">
    <property type="nucleotide sequence ID" value="NZ_CP036426.1"/>
</dbReference>
<name>A0A518GV98_9BACT</name>
<sequence length="209" mass="23110" precursor="true">MTLRHLSASALAVILINVVPAETADAQATTYSYRFQGDTDYLFCDGFTDTGYLSLYAYCDRGKIKLPGEPAQEGESGYVSLYYYDFETQEECYGSGPISECSIDRLSSAELGAEGFTVFCYNYLEDTAREATADVSAVLTGIGNVIRTRSSYSFDDGVYKYRSDFHGRFRQAEVDASIVLDGMSIDTSGLFCYGELGDVKNGYRELIRP</sequence>
<dbReference type="AlphaFoldDB" id="A0A518GV98"/>
<accession>A0A518GV98</accession>
<keyword evidence="1" id="KW-0732">Signal</keyword>
<organism evidence="2 3">
    <name type="scientific">Tautonia plasticadhaerens</name>
    <dbReference type="NCBI Taxonomy" id="2527974"/>
    <lineage>
        <taxon>Bacteria</taxon>
        <taxon>Pseudomonadati</taxon>
        <taxon>Planctomycetota</taxon>
        <taxon>Planctomycetia</taxon>
        <taxon>Isosphaerales</taxon>
        <taxon>Isosphaeraceae</taxon>
        <taxon>Tautonia</taxon>
    </lineage>
</organism>
<dbReference type="EMBL" id="CP036426">
    <property type="protein sequence ID" value="QDV32501.1"/>
    <property type="molecule type" value="Genomic_DNA"/>
</dbReference>
<evidence type="ECO:0000313" key="2">
    <source>
        <dbReference type="EMBL" id="QDV32501.1"/>
    </source>
</evidence>
<proteinExistence type="predicted"/>
<evidence type="ECO:0000256" key="1">
    <source>
        <dbReference type="SAM" id="SignalP"/>
    </source>
</evidence>
<protein>
    <submittedName>
        <fullName evidence="2">Uncharacterized protein</fullName>
    </submittedName>
</protein>